<dbReference type="KEGG" id="mff:MFFC18_47460"/>
<name>A0A5B9PR73_9BACT</name>
<dbReference type="EMBL" id="CP042912">
    <property type="protein sequence ID" value="QEG24823.1"/>
    <property type="molecule type" value="Genomic_DNA"/>
</dbReference>
<dbReference type="RefSeq" id="WP_075083624.1">
    <property type="nucleotide sequence ID" value="NZ_CP042912.1"/>
</dbReference>
<gene>
    <name evidence="1" type="ORF">MFFC18_47460</name>
</gene>
<evidence type="ECO:0000313" key="1">
    <source>
        <dbReference type="EMBL" id="QEG24823.1"/>
    </source>
</evidence>
<proteinExistence type="predicted"/>
<sequence>MNERPAFWFAEQLDAGDFRLTDDSTLGGVPLRPQVTMPRVAERDDGTRPKVFAFYPVTRSDLSRLAVGDIVELVAKPTGDSPVT</sequence>
<dbReference type="Proteomes" id="UP000322214">
    <property type="component" value="Chromosome"/>
</dbReference>
<dbReference type="AlphaFoldDB" id="A0A5B9PR73"/>
<protein>
    <submittedName>
        <fullName evidence="1">Uncharacterized protein</fullName>
    </submittedName>
</protein>
<organism evidence="1 2">
    <name type="scientific">Mariniblastus fucicola</name>
    <dbReference type="NCBI Taxonomy" id="980251"/>
    <lineage>
        <taxon>Bacteria</taxon>
        <taxon>Pseudomonadati</taxon>
        <taxon>Planctomycetota</taxon>
        <taxon>Planctomycetia</taxon>
        <taxon>Pirellulales</taxon>
        <taxon>Pirellulaceae</taxon>
        <taxon>Mariniblastus</taxon>
    </lineage>
</organism>
<reference evidence="1 2" key="1">
    <citation type="submission" date="2019-08" db="EMBL/GenBank/DDBJ databases">
        <title>Deep-cultivation of Planctomycetes and their phenomic and genomic characterization uncovers novel biology.</title>
        <authorList>
            <person name="Wiegand S."/>
            <person name="Jogler M."/>
            <person name="Boedeker C."/>
            <person name="Pinto D."/>
            <person name="Vollmers J."/>
            <person name="Rivas-Marin E."/>
            <person name="Kohn T."/>
            <person name="Peeters S.H."/>
            <person name="Heuer A."/>
            <person name="Rast P."/>
            <person name="Oberbeckmann S."/>
            <person name="Bunk B."/>
            <person name="Jeske O."/>
            <person name="Meyerdierks A."/>
            <person name="Storesund J.E."/>
            <person name="Kallscheuer N."/>
            <person name="Luecker S."/>
            <person name="Lage O.M."/>
            <person name="Pohl T."/>
            <person name="Merkel B.J."/>
            <person name="Hornburger P."/>
            <person name="Mueller R.-W."/>
            <person name="Bruemmer F."/>
            <person name="Labrenz M."/>
            <person name="Spormann A.M."/>
            <person name="Op den Camp H."/>
            <person name="Overmann J."/>
            <person name="Amann R."/>
            <person name="Jetten M.S.M."/>
            <person name="Mascher T."/>
            <person name="Medema M.H."/>
            <person name="Devos D.P."/>
            <person name="Kaster A.-K."/>
            <person name="Ovreas L."/>
            <person name="Rohde M."/>
            <person name="Galperin M.Y."/>
            <person name="Jogler C."/>
        </authorList>
    </citation>
    <scope>NUCLEOTIDE SEQUENCE [LARGE SCALE GENOMIC DNA]</scope>
    <source>
        <strain evidence="1 2">FC18</strain>
    </source>
</reference>
<keyword evidence="2" id="KW-1185">Reference proteome</keyword>
<evidence type="ECO:0000313" key="2">
    <source>
        <dbReference type="Proteomes" id="UP000322214"/>
    </source>
</evidence>
<accession>A0A5B9PR73</accession>